<gene>
    <name evidence="1" type="ORF">HMPREF9098_1229</name>
</gene>
<dbReference type="Proteomes" id="UP000004088">
    <property type="component" value="Unassembled WGS sequence"/>
</dbReference>
<protein>
    <submittedName>
        <fullName evidence="1">Uncharacterized protein</fullName>
    </submittedName>
</protein>
<evidence type="ECO:0000313" key="2">
    <source>
        <dbReference type="Proteomes" id="UP000004088"/>
    </source>
</evidence>
<sequence length="71" mass="7731">MNGGIRQGGGEICSKKNTRNKLNLCHVLSLVCRCVLRLAGKQAILSETGFLFKEKSSLHLAGTGIQPRYSK</sequence>
<evidence type="ECO:0000313" key="1">
    <source>
        <dbReference type="EMBL" id="EGC17213.1"/>
    </source>
</evidence>
<dbReference type="AlphaFoldDB" id="F0EZP4"/>
<proteinExistence type="predicted"/>
<organism evidence="1 2">
    <name type="scientific">Kingella denitrificans ATCC 33394</name>
    <dbReference type="NCBI Taxonomy" id="888741"/>
    <lineage>
        <taxon>Bacteria</taxon>
        <taxon>Pseudomonadati</taxon>
        <taxon>Pseudomonadota</taxon>
        <taxon>Betaproteobacteria</taxon>
        <taxon>Neisseriales</taxon>
        <taxon>Neisseriaceae</taxon>
        <taxon>Kingella</taxon>
    </lineage>
</organism>
<accession>F0EZP4</accession>
<name>F0EZP4_9NEIS</name>
<dbReference type="HOGENOM" id="CLU_2734654_0_0_4"/>
<comment type="caution">
    <text evidence="1">The sequence shown here is derived from an EMBL/GenBank/DDBJ whole genome shotgun (WGS) entry which is preliminary data.</text>
</comment>
<keyword evidence="2" id="KW-1185">Reference proteome</keyword>
<reference evidence="1 2" key="1">
    <citation type="submission" date="2011-01" db="EMBL/GenBank/DDBJ databases">
        <authorList>
            <person name="Muzny D."/>
            <person name="Qin X."/>
            <person name="Deng J."/>
            <person name="Jiang H."/>
            <person name="Liu Y."/>
            <person name="Qu J."/>
            <person name="Song X.-Z."/>
            <person name="Zhang L."/>
            <person name="Thornton R."/>
            <person name="Coyle M."/>
            <person name="Francisco L."/>
            <person name="Jackson L."/>
            <person name="Javaid M."/>
            <person name="Korchina V."/>
            <person name="Kovar C."/>
            <person name="Mata R."/>
            <person name="Mathew T."/>
            <person name="Ngo R."/>
            <person name="Nguyen L."/>
            <person name="Nguyen N."/>
            <person name="Okwuonu G."/>
            <person name="Ongeri F."/>
            <person name="Pham C."/>
            <person name="Simmons D."/>
            <person name="Wilczek-Boney K."/>
            <person name="Hale W."/>
            <person name="Jakkamsetti A."/>
            <person name="Pham P."/>
            <person name="Ruth R."/>
            <person name="San Lucas F."/>
            <person name="Warren J."/>
            <person name="Zhang J."/>
            <person name="Zhao Z."/>
            <person name="Zhou C."/>
            <person name="Zhu D."/>
            <person name="Lee S."/>
            <person name="Bess C."/>
            <person name="Blankenburg K."/>
            <person name="Forbes L."/>
            <person name="Fu Q."/>
            <person name="Gubbala S."/>
            <person name="Hirani K."/>
            <person name="Jayaseelan J.C."/>
            <person name="Lara F."/>
            <person name="Munidasa M."/>
            <person name="Palculict T."/>
            <person name="Patil S."/>
            <person name="Pu L.-L."/>
            <person name="Saada N."/>
            <person name="Tang L."/>
            <person name="Weissenberger G."/>
            <person name="Zhu Y."/>
            <person name="Hemphill L."/>
            <person name="Shang Y."/>
            <person name="Youmans B."/>
            <person name="Ayvaz T."/>
            <person name="Ross M."/>
            <person name="Santibanez J."/>
            <person name="Aqrawi P."/>
            <person name="Gross S."/>
            <person name="Joshi V."/>
            <person name="Fowler G."/>
            <person name="Nazareth L."/>
            <person name="Reid J."/>
            <person name="Worley K."/>
            <person name="Petrosino J."/>
            <person name="Highlander S."/>
            <person name="Gibbs R."/>
        </authorList>
    </citation>
    <scope>NUCLEOTIDE SEQUENCE [LARGE SCALE GENOMIC DNA]</scope>
    <source>
        <strain evidence="1 2">ATCC 33394</strain>
    </source>
</reference>
<dbReference type="EMBL" id="AEWV01000021">
    <property type="protein sequence ID" value="EGC17213.1"/>
    <property type="molecule type" value="Genomic_DNA"/>
</dbReference>